<evidence type="ECO:0000256" key="1">
    <source>
        <dbReference type="SAM" id="Phobius"/>
    </source>
</evidence>
<gene>
    <name evidence="3" type="ORF">DDZ16_11140</name>
</gene>
<dbReference type="RefSeq" id="WP_109264548.1">
    <property type="nucleotide sequence ID" value="NZ_QEWP01000008.1"/>
</dbReference>
<comment type="caution">
    <text evidence="3">The sequence shown here is derived from an EMBL/GenBank/DDBJ whole genome shotgun (WGS) entry which is preliminary data.</text>
</comment>
<keyword evidence="1" id="KW-1133">Transmembrane helix</keyword>
<dbReference type="Proteomes" id="UP000244956">
    <property type="component" value="Unassembled WGS sequence"/>
</dbReference>
<keyword evidence="1" id="KW-0472">Membrane</keyword>
<accession>A0A2U2B7X3</accession>
<dbReference type="EMBL" id="QEWP01000008">
    <property type="protein sequence ID" value="PWD99146.1"/>
    <property type="molecule type" value="Genomic_DNA"/>
</dbReference>
<feature type="transmembrane region" description="Helical" evidence="1">
    <location>
        <begin position="28"/>
        <end position="51"/>
    </location>
</feature>
<feature type="transmembrane region" description="Helical" evidence="1">
    <location>
        <begin position="86"/>
        <end position="105"/>
    </location>
</feature>
<sequence>MKNYAFCPVSPKVVNENVARLNATFTTLLVILFLLTFNIILMAFLLTDFLIRSIDKAKYSPLAITSRGISKTLSLKTQKINAGPKLFAARIGMLFSVATVFLFFIGTSPTAFIVACVLGVFSFLEAAFGFCVACKVYPYMYRWLYVS</sequence>
<protein>
    <submittedName>
        <fullName evidence="3">DUF4395 domain-containing protein</fullName>
    </submittedName>
</protein>
<evidence type="ECO:0000259" key="2">
    <source>
        <dbReference type="Pfam" id="PF14340"/>
    </source>
</evidence>
<name>A0A2U2B7X3_9BACT</name>
<dbReference type="AlphaFoldDB" id="A0A2U2B7X3"/>
<feature type="domain" description="DUF4395" evidence="2">
    <location>
        <begin position="14"/>
        <end position="142"/>
    </location>
</feature>
<dbReference type="OrthoDB" id="1261922at2"/>
<evidence type="ECO:0000313" key="3">
    <source>
        <dbReference type="EMBL" id="PWD99146.1"/>
    </source>
</evidence>
<reference evidence="3 4" key="1">
    <citation type="submission" date="2018-05" db="EMBL/GenBank/DDBJ databases">
        <title>Marinilabilia rubrum sp. nov., isolated from saltern sediment.</title>
        <authorList>
            <person name="Zhang R."/>
        </authorList>
    </citation>
    <scope>NUCLEOTIDE SEQUENCE [LARGE SCALE GENOMIC DNA]</scope>
    <source>
        <strain evidence="3 4">WTE16</strain>
    </source>
</reference>
<evidence type="ECO:0000313" key="4">
    <source>
        <dbReference type="Proteomes" id="UP000244956"/>
    </source>
</evidence>
<dbReference type="InterPro" id="IPR025508">
    <property type="entry name" value="DUF4395"/>
</dbReference>
<organism evidence="3 4">
    <name type="scientific">Marinilabilia rubra</name>
    <dbReference type="NCBI Taxonomy" id="2162893"/>
    <lineage>
        <taxon>Bacteria</taxon>
        <taxon>Pseudomonadati</taxon>
        <taxon>Bacteroidota</taxon>
        <taxon>Bacteroidia</taxon>
        <taxon>Marinilabiliales</taxon>
        <taxon>Marinilabiliaceae</taxon>
        <taxon>Marinilabilia</taxon>
    </lineage>
</organism>
<proteinExistence type="predicted"/>
<dbReference type="Pfam" id="PF14340">
    <property type="entry name" value="DUF4395"/>
    <property type="match status" value="1"/>
</dbReference>
<keyword evidence="1" id="KW-0812">Transmembrane</keyword>
<feature type="transmembrane region" description="Helical" evidence="1">
    <location>
        <begin position="111"/>
        <end position="134"/>
    </location>
</feature>
<keyword evidence="4" id="KW-1185">Reference proteome</keyword>